<evidence type="ECO:0000313" key="5">
    <source>
        <dbReference type="EMBL" id="PTM60089.1"/>
    </source>
</evidence>
<dbReference type="PANTHER" id="PTHR10799">
    <property type="entry name" value="SNF2/RAD54 HELICASE FAMILY"/>
    <property type="match status" value="1"/>
</dbReference>
<feature type="domain" description="Helicase ATP-binding" evidence="3">
    <location>
        <begin position="354"/>
        <end position="548"/>
    </location>
</feature>
<organism evidence="5 6">
    <name type="scientific">Phreatobacter oligotrophus</name>
    <dbReference type="NCBI Taxonomy" id="1122261"/>
    <lineage>
        <taxon>Bacteria</taxon>
        <taxon>Pseudomonadati</taxon>
        <taxon>Pseudomonadota</taxon>
        <taxon>Alphaproteobacteria</taxon>
        <taxon>Hyphomicrobiales</taxon>
        <taxon>Phreatobacteraceae</taxon>
        <taxon>Phreatobacter</taxon>
    </lineage>
</organism>
<keyword evidence="5" id="KW-0547">Nucleotide-binding</keyword>
<dbReference type="InterPro" id="IPR027417">
    <property type="entry name" value="P-loop_NTPase"/>
</dbReference>
<sequence>MADSFGRGSDTEHWEALARFRQALDPGITVTASTPTARVSMTDFLSNLEVRLADRFSISPSASADDFEVLPFSKRSVGDGSDPGRDEGISEAESELTGEPLRVFQRRVRERGSLPAYRLAPGSYLVVDRSAALALETFARVQREPAAERAAFIKNPRTRITEAYEQALHESGQLEGLSPEAQEEAIETAVGPVFVETREFSERVVGVAVFEKADREFSSSGTTWLPEDFARRLAEHVSRLSDQELTDLRERLQVAIDDQQPTLQTGDLELPARQEAVNLIDGAIAARAHSATEATSSPEPEKGPVVLTTLDNFEELRWQAELRPRKASISVDLPSTILTSLKEHQVESFNWQVAAWRSGFPGILNADEQGLGKTLQTIAFLAWLKEHMAKATQGVRGPVLVVAPTSLLQNWEQEVERHLRKPGLGHLIRLYGSSTKGRKFSGASGLDTDAGEAKLDLEFLREAVAEGRAHRFWILTTYTTLCNYQHSLHRIPFSAVVFDEIQTLKNPVSLRANAGRSVNADFRIGLTGTPIENSVTDLWAVMDALSVDALGSLSQFRQRYAAFDKETMAELHGRVFKPAGTFPPLGLRRLKQDVAKDLEPKRRRLHPRLMPPKQEAHYEDAKLKLATGGLGAALKALHHIRTVSVHPAIGEDDGFIEASARLRATFDILREIARRREKALVFIEHRQMQYRFIELVRSEFGLDRVDLINGDTPISQRQAIVNRFQRHLENDGGFDVLVLGPKAAGTGLTLTAATHVIHLSRWWNPAVEEQCNDRTHRIGQTKPVTVHVPMAIHSGYREQSFDCLLQSLMQRKLNLAQAALWPMGDTSEDAGELQRVLMADERQTGGDPLQSAITAMFERDHFPPPFFDQDGSVPLP</sequence>
<dbReference type="Proteomes" id="UP000241808">
    <property type="component" value="Unassembled WGS sequence"/>
</dbReference>
<evidence type="ECO:0000313" key="6">
    <source>
        <dbReference type="Proteomes" id="UP000241808"/>
    </source>
</evidence>
<dbReference type="Pfam" id="PF00271">
    <property type="entry name" value="Helicase_C"/>
    <property type="match status" value="1"/>
</dbReference>
<dbReference type="Pfam" id="PF00176">
    <property type="entry name" value="SNF2-rel_dom"/>
    <property type="match status" value="1"/>
</dbReference>
<evidence type="ECO:0000259" key="3">
    <source>
        <dbReference type="PROSITE" id="PS51192"/>
    </source>
</evidence>
<keyword evidence="5" id="KW-0347">Helicase</keyword>
<dbReference type="PROSITE" id="PS51192">
    <property type="entry name" value="HELICASE_ATP_BIND_1"/>
    <property type="match status" value="1"/>
</dbReference>
<dbReference type="GO" id="GO:0005524">
    <property type="term" value="F:ATP binding"/>
    <property type="evidence" value="ECO:0007669"/>
    <property type="project" value="InterPro"/>
</dbReference>
<dbReference type="InterPro" id="IPR049730">
    <property type="entry name" value="SNF2/RAD54-like_C"/>
</dbReference>
<dbReference type="InterPro" id="IPR014001">
    <property type="entry name" value="Helicase_ATP-bd"/>
</dbReference>
<dbReference type="InterPro" id="IPR000330">
    <property type="entry name" value="SNF2_N"/>
</dbReference>
<protein>
    <submittedName>
        <fullName evidence="5">SNF2 family DNA or RNA helicase</fullName>
    </submittedName>
</protein>
<dbReference type="EMBL" id="PZZL01000003">
    <property type="protein sequence ID" value="PTM60089.1"/>
    <property type="molecule type" value="Genomic_DNA"/>
</dbReference>
<accession>A0A2T4ZDW6</accession>
<dbReference type="InterPro" id="IPR038718">
    <property type="entry name" value="SNF2-like_sf"/>
</dbReference>
<keyword evidence="1" id="KW-0378">Hydrolase</keyword>
<dbReference type="SMART" id="SM00490">
    <property type="entry name" value="HELICc"/>
    <property type="match status" value="1"/>
</dbReference>
<dbReference type="InterPro" id="IPR001650">
    <property type="entry name" value="Helicase_C-like"/>
</dbReference>
<feature type="domain" description="Helicase C-terminal" evidence="4">
    <location>
        <begin position="667"/>
        <end position="826"/>
    </location>
</feature>
<evidence type="ECO:0000256" key="1">
    <source>
        <dbReference type="ARBA" id="ARBA00022801"/>
    </source>
</evidence>
<dbReference type="CDD" id="cd18793">
    <property type="entry name" value="SF2_C_SNF"/>
    <property type="match status" value="1"/>
</dbReference>
<comment type="caution">
    <text evidence="5">The sequence shown here is derived from an EMBL/GenBank/DDBJ whole genome shotgun (WGS) entry which is preliminary data.</text>
</comment>
<proteinExistence type="predicted"/>
<dbReference type="Gene3D" id="3.40.50.10810">
    <property type="entry name" value="Tandem AAA-ATPase domain"/>
    <property type="match status" value="1"/>
</dbReference>
<dbReference type="GO" id="GO:0004386">
    <property type="term" value="F:helicase activity"/>
    <property type="evidence" value="ECO:0007669"/>
    <property type="project" value="UniProtKB-KW"/>
</dbReference>
<evidence type="ECO:0000256" key="2">
    <source>
        <dbReference type="SAM" id="MobiDB-lite"/>
    </source>
</evidence>
<name>A0A2T4ZDW6_9HYPH</name>
<feature type="region of interest" description="Disordered" evidence="2">
    <location>
        <begin position="74"/>
        <end position="96"/>
    </location>
</feature>
<dbReference type="Gene3D" id="3.40.50.300">
    <property type="entry name" value="P-loop containing nucleotide triphosphate hydrolases"/>
    <property type="match status" value="1"/>
</dbReference>
<dbReference type="CDD" id="cd17919">
    <property type="entry name" value="DEXHc_Snf"/>
    <property type="match status" value="1"/>
</dbReference>
<reference evidence="5 6" key="1">
    <citation type="submission" date="2018-04" db="EMBL/GenBank/DDBJ databases">
        <title>Genomic Encyclopedia of Archaeal and Bacterial Type Strains, Phase II (KMG-II): from individual species to whole genera.</title>
        <authorList>
            <person name="Goeker M."/>
        </authorList>
    </citation>
    <scope>NUCLEOTIDE SEQUENCE [LARGE SCALE GENOMIC DNA]</scope>
    <source>
        <strain evidence="5 6">DSM 25521</strain>
    </source>
</reference>
<dbReference type="AlphaFoldDB" id="A0A2T4ZDW6"/>
<keyword evidence="6" id="KW-1185">Reference proteome</keyword>
<dbReference type="SMART" id="SM00487">
    <property type="entry name" value="DEXDc"/>
    <property type="match status" value="1"/>
</dbReference>
<dbReference type="PROSITE" id="PS51194">
    <property type="entry name" value="HELICASE_CTER"/>
    <property type="match status" value="1"/>
</dbReference>
<keyword evidence="5" id="KW-0067">ATP-binding</keyword>
<dbReference type="SUPFAM" id="SSF52540">
    <property type="entry name" value="P-loop containing nucleoside triphosphate hydrolases"/>
    <property type="match status" value="2"/>
</dbReference>
<dbReference type="GO" id="GO:0016787">
    <property type="term" value="F:hydrolase activity"/>
    <property type="evidence" value="ECO:0007669"/>
    <property type="project" value="UniProtKB-KW"/>
</dbReference>
<gene>
    <name evidence="5" type="ORF">C8P69_10313</name>
</gene>
<evidence type="ECO:0000259" key="4">
    <source>
        <dbReference type="PROSITE" id="PS51194"/>
    </source>
</evidence>